<name>A0A183EBA7_9BILA</name>
<sequence>MSLTDSELRNDPRIKKALASQFDAFTNTLMNSAPPQPLSQLTQPFAQQSSAATSAPIVALATSSAAAITPTASQIASATQLAPNASAFGKDETSVPKLSDTRVSFGRDPRKRASGSDHRIITDPRLVSAAANPALDSRFVSPNGVTHASASLVEPRAAVDALYSVSVQQQRANQARDQDHRLQSSAYHESSAVHHVDERISERTVGAEGGRRGWMSQARATIDPRQVKRYGACSYRSEQISAGSSQDRDERELNHVKPETNTSTNTTTTAAPQAPLSLREKRKNNEYESPLSRIPGPTRWT</sequence>
<feature type="region of interest" description="Disordered" evidence="1">
    <location>
        <begin position="238"/>
        <end position="301"/>
    </location>
</feature>
<reference evidence="4" key="1">
    <citation type="submission" date="2016-06" db="UniProtKB">
        <authorList>
            <consortium name="WormBaseParasite"/>
        </authorList>
    </citation>
    <scope>IDENTIFICATION</scope>
</reference>
<protein>
    <submittedName>
        <fullName evidence="2 4">Uncharacterized protein</fullName>
    </submittedName>
</protein>
<evidence type="ECO:0000313" key="3">
    <source>
        <dbReference type="Proteomes" id="UP000271098"/>
    </source>
</evidence>
<dbReference type="WBParaSite" id="GPUH_0001827301-mRNA-1">
    <property type="protein sequence ID" value="GPUH_0001827301-mRNA-1"/>
    <property type="gene ID" value="GPUH_0001827301"/>
</dbReference>
<proteinExistence type="predicted"/>
<gene>
    <name evidence="2" type="ORF">GPUH_LOCUS18248</name>
</gene>
<dbReference type="Proteomes" id="UP000271098">
    <property type="component" value="Unassembled WGS sequence"/>
</dbReference>
<evidence type="ECO:0000256" key="1">
    <source>
        <dbReference type="SAM" id="MobiDB-lite"/>
    </source>
</evidence>
<accession>A0A183EBA7</accession>
<feature type="region of interest" description="Disordered" evidence="1">
    <location>
        <begin position="87"/>
        <end position="116"/>
    </location>
</feature>
<dbReference type="OrthoDB" id="411372at2759"/>
<keyword evidence="3" id="KW-1185">Reference proteome</keyword>
<organism evidence="4">
    <name type="scientific">Gongylonema pulchrum</name>
    <dbReference type="NCBI Taxonomy" id="637853"/>
    <lineage>
        <taxon>Eukaryota</taxon>
        <taxon>Metazoa</taxon>
        <taxon>Ecdysozoa</taxon>
        <taxon>Nematoda</taxon>
        <taxon>Chromadorea</taxon>
        <taxon>Rhabditida</taxon>
        <taxon>Spirurina</taxon>
        <taxon>Spiruromorpha</taxon>
        <taxon>Spiruroidea</taxon>
        <taxon>Gongylonematidae</taxon>
        <taxon>Gongylonema</taxon>
    </lineage>
</organism>
<evidence type="ECO:0000313" key="4">
    <source>
        <dbReference type="WBParaSite" id="GPUH_0001827301-mRNA-1"/>
    </source>
</evidence>
<feature type="compositionally biased region" description="Basic and acidic residues" evidence="1">
    <location>
        <begin position="246"/>
        <end position="258"/>
    </location>
</feature>
<feature type="compositionally biased region" description="Low complexity" evidence="1">
    <location>
        <begin position="260"/>
        <end position="269"/>
    </location>
</feature>
<dbReference type="EMBL" id="UYRT01086438">
    <property type="protein sequence ID" value="VDN31341.1"/>
    <property type="molecule type" value="Genomic_DNA"/>
</dbReference>
<dbReference type="AlphaFoldDB" id="A0A183EBA7"/>
<reference evidence="2 3" key="2">
    <citation type="submission" date="2018-11" db="EMBL/GenBank/DDBJ databases">
        <authorList>
            <consortium name="Pathogen Informatics"/>
        </authorList>
    </citation>
    <scope>NUCLEOTIDE SEQUENCE [LARGE SCALE GENOMIC DNA]</scope>
</reference>
<evidence type="ECO:0000313" key="2">
    <source>
        <dbReference type="EMBL" id="VDN31341.1"/>
    </source>
</evidence>